<name>A0ACB9FL80_ARCLA</name>
<gene>
    <name evidence="1" type="ORF">L6452_03089</name>
</gene>
<accession>A0ACB9FL80</accession>
<dbReference type="EMBL" id="CM042047">
    <property type="protein sequence ID" value="KAI3771917.1"/>
    <property type="molecule type" value="Genomic_DNA"/>
</dbReference>
<evidence type="ECO:0000313" key="2">
    <source>
        <dbReference type="Proteomes" id="UP001055879"/>
    </source>
</evidence>
<sequence>MLFLLFVYKFSLYIKNLVYIYLFISVYMCMYSWANELGATKSVVFAELLPGYKDLILCSSHIAAMEKSVEGFCQDQHDCKIDSRTSKKRSAVASSKLGAARGTSREKQVGLGEQSDKSQQSNPAQVSKLQPVPVMKRKIQKTAGASPKVPSAYNLRSRDQKIEGAKDPPAYNLRSKVRKTEGQNASTIQKRKTPKKDSSKDSSVATQKKGILKTELQKATSPKSSAPPIKKIGTTKPLTTSLAGHDKKNQPSSSQYEPYFRDPIYHIRWEGDMENGPFGQNCILCNKDLSGATEDDDSEFNDDFQYEDDDDDDDGEYEYYDDLTPPLLPAVDILSCGHAYHTECLQHGIQKEQSSDPQCILCSRMA</sequence>
<comment type="caution">
    <text evidence="1">The sequence shown here is derived from an EMBL/GenBank/DDBJ whole genome shotgun (WGS) entry which is preliminary data.</text>
</comment>
<reference evidence="1 2" key="2">
    <citation type="journal article" date="2022" name="Mol. Ecol. Resour.">
        <title>The genomes of chicory, endive, great burdock and yacon provide insights into Asteraceae paleo-polyploidization history and plant inulin production.</title>
        <authorList>
            <person name="Fan W."/>
            <person name="Wang S."/>
            <person name="Wang H."/>
            <person name="Wang A."/>
            <person name="Jiang F."/>
            <person name="Liu H."/>
            <person name="Zhao H."/>
            <person name="Xu D."/>
            <person name="Zhang Y."/>
        </authorList>
    </citation>
    <scope>NUCLEOTIDE SEQUENCE [LARGE SCALE GENOMIC DNA]</scope>
    <source>
        <strain evidence="2">cv. Niubang</strain>
    </source>
</reference>
<organism evidence="1 2">
    <name type="scientific">Arctium lappa</name>
    <name type="common">Greater burdock</name>
    <name type="synonym">Lappa major</name>
    <dbReference type="NCBI Taxonomy" id="4217"/>
    <lineage>
        <taxon>Eukaryota</taxon>
        <taxon>Viridiplantae</taxon>
        <taxon>Streptophyta</taxon>
        <taxon>Embryophyta</taxon>
        <taxon>Tracheophyta</taxon>
        <taxon>Spermatophyta</taxon>
        <taxon>Magnoliopsida</taxon>
        <taxon>eudicotyledons</taxon>
        <taxon>Gunneridae</taxon>
        <taxon>Pentapetalae</taxon>
        <taxon>asterids</taxon>
        <taxon>campanulids</taxon>
        <taxon>Asterales</taxon>
        <taxon>Asteraceae</taxon>
        <taxon>Carduoideae</taxon>
        <taxon>Cardueae</taxon>
        <taxon>Arctiinae</taxon>
        <taxon>Arctium</taxon>
    </lineage>
</organism>
<dbReference type="Proteomes" id="UP001055879">
    <property type="component" value="Linkage Group LG01"/>
</dbReference>
<reference evidence="2" key="1">
    <citation type="journal article" date="2022" name="Mol. Ecol. Resour.">
        <title>The genomes of chicory, endive, great burdock and yacon provide insights into Asteraceae palaeo-polyploidization history and plant inulin production.</title>
        <authorList>
            <person name="Fan W."/>
            <person name="Wang S."/>
            <person name="Wang H."/>
            <person name="Wang A."/>
            <person name="Jiang F."/>
            <person name="Liu H."/>
            <person name="Zhao H."/>
            <person name="Xu D."/>
            <person name="Zhang Y."/>
        </authorList>
    </citation>
    <scope>NUCLEOTIDE SEQUENCE [LARGE SCALE GENOMIC DNA]</scope>
    <source>
        <strain evidence="2">cv. Niubang</strain>
    </source>
</reference>
<protein>
    <submittedName>
        <fullName evidence="1">Uncharacterized protein</fullName>
    </submittedName>
</protein>
<keyword evidence="2" id="KW-1185">Reference proteome</keyword>
<proteinExistence type="predicted"/>
<evidence type="ECO:0000313" key="1">
    <source>
        <dbReference type="EMBL" id="KAI3771917.1"/>
    </source>
</evidence>